<dbReference type="InterPro" id="IPR038324">
    <property type="entry name" value="Rpb4/RPC9_sf"/>
</dbReference>
<evidence type="ECO:0000259" key="8">
    <source>
        <dbReference type="SMART" id="SM00657"/>
    </source>
</evidence>
<dbReference type="Pfam" id="PF03874">
    <property type="entry name" value="RNA_pol_Rpb4"/>
    <property type="match status" value="1"/>
</dbReference>
<feature type="region of interest" description="Disordered" evidence="7">
    <location>
        <begin position="16"/>
        <end position="39"/>
    </location>
</feature>
<keyword evidence="4" id="KW-0240">DNA-directed RNA polymerase</keyword>
<feature type="domain" description="RNA polymerase Rpb4/RPC9 core" evidence="8">
    <location>
        <begin position="74"/>
        <end position="202"/>
    </location>
</feature>
<dbReference type="SUPFAM" id="SSF47819">
    <property type="entry name" value="HRDC-like"/>
    <property type="match status" value="1"/>
</dbReference>
<keyword evidence="6" id="KW-0539">Nucleus</keyword>
<dbReference type="PANTHER" id="PTHR15561">
    <property type="entry name" value="CALCITONIN GENE-RELATED PEPTIDE-RECEPTOR COMPONENT PROTEIN"/>
    <property type="match status" value="1"/>
</dbReference>
<dbReference type="GO" id="GO:0006384">
    <property type="term" value="P:transcription initiation at RNA polymerase III promoter"/>
    <property type="evidence" value="ECO:0007669"/>
    <property type="project" value="InterPro"/>
</dbReference>
<protein>
    <recommendedName>
        <fullName evidence="3">DNA-directed RNA polymerase III subunit RPC9</fullName>
    </recommendedName>
</protein>
<evidence type="ECO:0000256" key="3">
    <source>
        <dbReference type="ARBA" id="ARBA00016672"/>
    </source>
</evidence>
<feature type="compositionally biased region" description="Basic and acidic residues" evidence="7">
    <location>
        <begin position="16"/>
        <end position="29"/>
    </location>
</feature>
<dbReference type="PANTHER" id="PTHR15561:SF0">
    <property type="entry name" value="DNA-DIRECTED RNA POLYMERASE III SUBUNIT RPC9"/>
    <property type="match status" value="1"/>
</dbReference>
<comment type="caution">
    <text evidence="9">The sequence shown here is derived from an EMBL/GenBank/DDBJ whole genome shotgun (WGS) entry which is preliminary data.</text>
</comment>
<proteinExistence type="inferred from homology"/>
<dbReference type="EMBL" id="JAZDWU010000009">
    <property type="protein sequence ID" value="KAK9992698.1"/>
    <property type="molecule type" value="Genomic_DNA"/>
</dbReference>
<dbReference type="SMART" id="SM00657">
    <property type="entry name" value="RPOL4c"/>
    <property type="match status" value="1"/>
</dbReference>
<comment type="similarity">
    <text evidence="2">Belongs to the eukaryotic RPC9 RNA polymerase subunit family.</text>
</comment>
<evidence type="ECO:0000256" key="4">
    <source>
        <dbReference type="ARBA" id="ARBA00022478"/>
    </source>
</evidence>
<organism evidence="9 10">
    <name type="scientific">Lithocarpus litseifolius</name>
    <dbReference type="NCBI Taxonomy" id="425828"/>
    <lineage>
        <taxon>Eukaryota</taxon>
        <taxon>Viridiplantae</taxon>
        <taxon>Streptophyta</taxon>
        <taxon>Embryophyta</taxon>
        <taxon>Tracheophyta</taxon>
        <taxon>Spermatophyta</taxon>
        <taxon>Magnoliopsida</taxon>
        <taxon>eudicotyledons</taxon>
        <taxon>Gunneridae</taxon>
        <taxon>Pentapetalae</taxon>
        <taxon>rosids</taxon>
        <taxon>fabids</taxon>
        <taxon>Fagales</taxon>
        <taxon>Fagaceae</taxon>
        <taxon>Lithocarpus</taxon>
    </lineage>
</organism>
<evidence type="ECO:0000256" key="1">
    <source>
        <dbReference type="ARBA" id="ARBA00004123"/>
    </source>
</evidence>
<dbReference type="InterPro" id="IPR038846">
    <property type="entry name" value="RPC9"/>
</dbReference>
<gene>
    <name evidence="9" type="ORF">SO802_027683</name>
</gene>
<dbReference type="InterPro" id="IPR005574">
    <property type="entry name" value="Rpb4/RPC9"/>
</dbReference>
<evidence type="ECO:0000256" key="7">
    <source>
        <dbReference type="SAM" id="MobiDB-lite"/>
    </source>
</evidence>
<dbReference type="InterPro" id="IPR010997">
    <property type="entry name" value="HRDC-like_sf"/>
</dbReference>
<evidence type="ECO:0000256" key="2">
    <source>
        <dbReference type="ARBA" id="ARBA00006898"/>
    </source>
</evidence>
<accession>A0AAW2C4R5</accession>
<dbReference type="InterPro" id="IPR006590">
    <property type="entry name" value="RNA_pol_Rpb4/RPC9_core"/>
</dbReference>
<dbReference type="Proteomes" id="UP001459277">
    <property type="component" value="Unassembled WGS sequence"/>
</dbReference>
<comment type="subcellular location">
    <subcellularLocation>
        <location evidence="1">Nucleus</location>
    </subcellularLocation>
</comment>
<dbReference type="AlphaFoldDB" id="A0AAW2C4R5"/>
<keyword evidence="10" id="KW-1185">Reference proteome</keyword>
<evidence type="ECO:0000256" key="5">
    <source>
        <dbReference type="ARBA" id="ARBA00023163"/>
    </source>
</evidence>
<feature type="compositionally biased region" description="Basic and acidic residues" evidence="7">
    <location>
        <begin position="211"/>
        <end position="242"/>
    </location>
</feature>
<evidence type="ECO:0000313" key="10">
    <source>
        <dbReference type="Proteomes" id="UP001459277"/>
    </source>
</evidence>
<reference evidence="9 10" key="1">
    <citation type="submission" date="2024-01" db="EMBL/GenBank/DDBJ databases">
        <title>A telomere-to-telomere, gap-free genome of sweet tea (Lithocarpus litseifolius).</title>
        <authorList>
            <person name="Zhou J."/>
        </authorList>
    </citation>
    <scope>NUCLEOTIDE SEQUENCE [LARGE SCALE GENOMIC DNA]</scope>
    <source>
        <strain evidence="9">Zhou-2022a</strain>
        <tissue evidence="9">Leaf</tissue>
    </source>
</reference>
<evidence type="ECO:0000313" key="9">
    <source>
        <dbReference type="EMBL" id="KAK9992698.1"/>
    </source>
</evidence>
<dbReference type="GO" id="GO:0000166">
    <property type="term" value="F:nucleotide binding"/>
    <property type="evidence" value="ECO:0007669"/>
    <property type="project" value="InterPro"/>
</dbReference>
<dbReference type="Gene3D" id="1.20.1250.40">
    <property type="match status" value="1"/>
</dbReference>
<feature type="region of interest" description="Disordered" evidence="7">
    <location>
        <begin position="194"/>
        <end position="251"/>
    </location>
</feature>
<name>A0AAW2C4R5_9ROSI</name>
<keyword evidence="5" id="KW-0804">Transcription</keyword>
<evidence type="ECO:0000256" key="6">
    <source>
        <dbReference type="ARBA" id="ARBA00023242"/>
    </source>
</evidence>
<sequence>MDPICGKFYALKPKSETERQRLKERETEKRKQRAKGRRRLRERERYLFSQTQKQIDFGGSREVFSASPAALQGMKILEANAGALTNYEVVDFLRSKGAANDSTRVLAQVSPSEYKVYDYLVQTAACNQTREHINDFIDKCKIYGLAKAEVLNIINIRPTSIIDIYTIIEEGETRFGDETRFGEVSKELAELVEKTLPPPPTDPESEAGINEGKEETENEEHNVETKGEEQTKAGNDDGREETVVGELMDTS</sequence>
<feature type="compositionally biased region" description="Basic residues" evidence="7">
    <location>
        <begin position="30"/>
        <end position="39"/>
    </location>
</feature>
<dbReference type="GO" id="GO:0005666">
    <property type="term" value="C:RNA polymerase III complex"/>
    <property type="evidence" value="ECO:0007669"/>
    <property type="project" value="InterPro"/>
</dbReference>